<evidence type="ECO:0000256" key="1">
    <source>
        <dbReference type="SAM" id="MobiDB-lite"/>
    </source>
</evidence>
<feature type="compositionally biased region" description="Basic and acidic residues" evidence="1">
    <location>
        <begin position="27"/>
        <end position="41"/>
    </location>
</feature>
<feature type="region of interest" description="Disordered" evidence="1">
    <location>
        <begin position="1"/>
        <end position="83"/>
    </location>
</feature>
<feature type="compositionally biased region" description="Pro residues" evidence="1">
    <location>
        <begin position="126"/>
        <end position="139"/>
    </location>
</feature>
<reference evidence="2" key="1">
    <citation type="submission" date="2020-02" db="EMBL/GenBank/DDBJ databases">
        <authorList>
            <person name="Meier V. D."/>
        </authorList>
    </citation>
    <scope>NUCLEOTIDE SEQUENCE</scope>
    <source>
        <strain evidence="2">AVDCRST_MAG85</strain>
    </source>
</reference>
<protein>
    <submittedName>
        <fullName evidence="2">Uncharacterized protein</fullName>
    </submittedName>
</protein>
<accession>A0A6J4TRF5</accession>
<feature type="non-terminal residue" evidence="2">
    <location>
        <position position="1"/>
    </location>
</feature>
<evidence type="ECO:0000313" key="2">
    <source>
        <dbReference type="EMBL" id="CAA9530034.1"/>
    </source>
</evidence>
<feature type="non-terminal residue" evidence="2">
    <location>
        <position position="139"/>
    </location>
</feature>
<dbReference type="AlphaFoldDB" id="A0A6J4TRF5"/>
<feature type="compositionally biased region" description="Basic residues" evidence="1">
    <location>
        <begin position="42"/>
        <end position="66"/>
    </location>
</feature>
<sequence>EAAPGLPSGERAPDVARVRPHRAHRLPRVEEARHHPPDAVRDRRRAAHHGPQRRPGAVRRRHRARLPRQQGLAGAPAVGDPSRLPAHVAAGAWAVPALQAIADRDARPQRPRHRDRGVRPAAGTQPAPPRAAPAGSPPL</sequence>
<name>A0A6J4TRF5_9ACTN</name>
<gene>
    <name evidence="2" type="ORF">AVDCRST_MAG85-3596</name>
</gene>
<dbReference type="EMBL" id="CADCVT010000398">
    <property type="protein sequence ID" value="CAA9530034.1"/>
    <property type="molecule type" value="Genomic_DNA"/>
</dbReference>
<feature type="region of interest" description="Disordered" evidence="1">
    <location>
        <begin position="101"/>
        <end position="139"/>
    </location>
</feature>
<proteinExistence type="predicted"/>
<organism evidence="2">
    <name type="scientific">uncultured Solirubrobacteraceae bacterium</name>
    <dbReference type="NCBI Taxonomy" id="1162706"/>
    <lineage>
        <taxon>Bacteria</taxon>
        <taxon>Bacillati</taxon>
        <taxon>Actinomycetota</taxon>
        <taxon>Thermoleophilia</taxon>
        <taxon>Solirubrobacterales</taxon>
        <taxon>Solirubrobacteraceae</taxon>
        <taxon>environmental samples</taxon>
    </lineage>
</organism>